<proteinExistence type="predicted"/>
<dbReference type="Proteomes" id="UP000255367">
    <property type="component" value="Unassembled WGS sequence"/>
</dbReference>
<dbReference type="PANTHER" id="PTHR46609">
    <property type="entry name" value="EXONUCLEASE, PHAGE-TYPE/RECB, C-TERMINAL DOMAIN-CONTAINING PROTEIN"/>
    <property type="match status" value="1"/>
</dbReference>
<dbReference type="InterPro" id="IPR017482">
    <property type="entry name" value="Lambda-type_endonuclease"/>
</dbReference>
<keyword evidence="2" id="KW-0540">Nuclease</keyword>
<dbReference type="SUPFAM" id="SSF52980">
    <property type="entry name" value="Restriction endonuclease-like"/>
    <property type="match status" value="1"/>
</dbReference>
<keyword evidence="3" id="KW-1185">Reference proteome</keyword>
<dbReference type="RefSeq" id="WP_115310065.1">
    <property type="nucleotide sequence ID" value="NZ_UHIO01000001.1"/>
</dbReference>
<sequence>MIYKKVFDAKTATHEDWLAFRKTGIGGSDMAAIMGLSKWKSPLDVWLEKTSDEVDVQESRFTYWGTKLEALVAEEFSIQTGYSVRNNNYTLQSIEYPFLLANIDRDIVGIDAGLECKTANAFKRAEWEGDQVPDEYYIQCQHYMAVTGYSSWWIACLCGGNEFFYKEIPRNEEVIVAIIEAGHEFWKMVEQKVMPAVDDSERCNMLLKELHNKSNGKSIELPDTAKIYIEQYNKAKADEVTAKARKTEAQSHLFDLLGANEKGIIDQYTVIWSPVAGRKKFDTKRFENDHPQLAAAYTVQGKPSRRFDIKGEM</sequence>
<dbReference type="AlphaFoldDB" id="A0A380NLN7"/>
<dbReference type="Pfam" id="PF09588">
    <property type="entry name" value="YqaJ"/>
    <property type="match status" value="1"/>
</dbReference>
<accession>A0A380NLN7</accession>
<keyword evidence="2" id="KW-0378">Hydrolase</keyword>
<dbReference type="PANTHER" id="PTHR46609:SF6">
    <property type="entry name" value="EXONUCLEASE, PHAGE-TYPE_RECB, C-TERMINAL DOMAIN-CONTAINING PROTEIN-RELATED"/>
    <property type="match status" value="1"/>
</dbReference>
<dbReference type="NCBIfam" id="TIGR03033">
    <property type="entry name" value="phage_rel_nuc"/>
    <property type="match status" value="1"/>
</dbReference>
<name>A0A380NLN7_9FIRM</name>
<keyword evidence="2" id="KW-0255">Endonuclease</keyword>
<evidence type="ECO:0000313" key="3">
    <source>
        <dbReference type="Proteomes" id="UP000255367"/>
    </source>
</evidence>
<evidence type="ECO:0000313" key="2">
    <source>
        <dbReference type="EMBL" id="SUP42432.1"/>
    </source>
</evidence>
<reference evidence="2 3" key="1">
    <citation type="submission" date="2018-06" db="EMBL/GenBank/DDBJ databases">
        <authorList>
            <consortium name="Pathogen Informatics"/>
            <person name="Doyle S."/>
        </authorList>
    </citation>
    <scope>NUCLEOTIDE SEQUENCE [LARGE SCALE GENOMIC DNA]</scope>
    <source>
        <strain evidence="2 3">NCTC12020</strain>
    </source>
</reference>
<protein>
    <submittedName>
        <fullName evidence="2">Putative phage-type endonuclease</fullName>
    </submittedName>
</protein>
<organism evidence="2 3">
    <name type="scientific">Veillonella criceti</name>
    <dbReference type="NCBI Taxonomy" id="103891"/>
    <lineage>
        <taxon>Bacteria</taxon>
        <taxon>Bacillati</taxon>
        <taxon>Bacillota</taxon>
        <taxon>Negativicutes</taxon>
        <taxon>Veillonellales</taxon>
        <taxon>Veillonellaceae</taxon>
        <taxon>Veillonella</taxon>
    </lineage>
</organism>
<feature type="domain" description="YqaJ viral recombinase" evidence="1">
    <location>
        <begin position="16"/>
        <end position="149"/>
    </location>
</feature>
<dbReference type="OrthoDB" id="46225at2"/>
<dbReference type="InterPro" id="IPR019080">
    <property type="entry name" value="YqaJ_viral_recombinase"/>
</dbReference>
<dbReference type="Gene3D" id="3.90.320.10">
    <property type="match status" value="1"/>
</dbReference>
<dbReference type="InterPro" id="IPR051703">
    <property type="entry name" value="NF-kappa-B_Signaling_Reg"/>
</dbReference>
<dbReference type="GO" id="GO:0004519">
    <property type="term" value="F:endonuclease activity"/>
    <property type="evidence" value="ECO:0007669"/>
    <property type="project" value="UniProtKB-KW"/>
</dbReference>
<gene>
    <name evidence="2" type="ORF">NCTC12020_00855</name>
</gene>
<dbReference type="EMBL" id="UHIO01000001">
    <property type="protein sequence ID" value="SUP42432.1"/>
    <property type="molecule type" value="Genomic_DNA"/>
</dbReference>
<dbReference type="InterPro" id="IPR011604">
    <property type="entry name" value="PDDEXK-like_dom_sf"/>
</dbReference>
<dbReference type="InterPro" id="IPR011335">
    <property type="entry name" value="Restrct_endonuc-II-like"/>
</dbReference>
<evidence type="ECO:0000259" key="1">
    <source>
        <dbReference type="Pfam" id="PF09588"/>
    </source>
</evidence>